<sequence length="340" mass="38898">MIEWLKLSDDQRRTTLAQAQIQSGAIPTALEKDWWVTLTLKALFQTQYADSLIFKGGTSLSKCWKLIRRFSEDIDIAMAPNLFGMSYEETPGRSYLHRLKKAGCEFTSNQLKQALIEQFAALGLPEGTVTVTEGTVLTTMPDKDPQELYVKYTSLYEPNPYLPDTVKIEVSVRSKLEPYSAIPIQSLLSEHFPSAAYPETPFSVLAVEPHKTFLEKAFLLHEQFHRGEGIAIKTERMSRHFHDLAQMMDTEIGTKALGDKDLYAAIIKHRSYYSKLSGIDYELLHTPHINFYPPDDILAGYQSDYKVMLENMIYGDAPDEVQLFELMKKLNQRFNQIVHE</sequence>
<name>A0A327S2T6_9SPHI</name>
<dbReference type="OrthoDB" id="9780929at2"/>
<dbReference type="GO" id="GO:0016740">
    <property type="term" value="F:transferase activity"/>
    <property type="evidence" value="ECO:0007669"/>
    <property type="project" value="UniProtKB-KW"/>
</dbReference>
<proteinExistence type="predicted"/>
<dbReference type="InterPro" id="IPR014942">
    <property type="entry name" value="AbiEii"/>
</dbReference>
<accession>A0A327S2T6</accession>
<protein>
    <submittedName>
        <fullName evidence="1">Nucleotidyltransferase AbiEii toxin of type IV toxin-antitoxin system</fullName>
    </submittedName>
</protein>
<comment type="caution">
    <text evidence="1">The sequence shown here is derived from an EMBL/GenBank/DDBJ whole genome shotgun (WGS) entry which is preliminary data.</text>
</comment>
<organism evidence="1 2">
    <name type="scientific">Pedobacter cryoconitis</name>
    <dbReference type="NCBI Taxonomy" id="188932"/>
    <lineage>
        <taxon>Bacteria</taxon>
        <taxon>Pseudomonadati</taxon>
        <taxon>Bacteroidota</taxon>
        <taxon>Sphingobacteriia</taxon>
        <taxon>Sphingobacteriales</taxon>
        <taxon>Sphingobacteriaceae</taxon>
        <taxon>Pedobacter</taxon>
    </lineage>
</organism>
<dbReference type="Gene3D" id="3.10.450.620">
    <property type="entry name" value="JHP933, nucleotidyltransferase-like core domain"/>
    <property type="match status" value="1"/>
</dbReference>
<evidence type="ECO:0000313" key="2">
    <source>
        <dbReference type="Proteomes" id="UP000249754"/>
    </source>
</evidence>
<dbReference type="Proteomes" id="UP000249754">
    <property type="component" value="Unassembled WGS sequence"/>
</dbReference>
<evidence type="ECO:0000313" key="1">
    <source>
        <dbReference type="EMBL" id="RAJ22364.1"/>
    </source>
</evidence>
<reference evidence="1 2" key="1">
    <citation type="submission" date="2018-06" db="EMBL/GenBank/DDBJ databases">
        <title>Genomic Encyclopedia of Archaeal and Bacterial Type Strains, Phase II (KMG-II): from individual species to whole genera.</title>
        <authorList>
            <person name="Goeker M."/>
        </authorList>
    </citation>
    <scope>NUCLEOTIDE SEQUENCE [LARGE SCALE GENOMIC DNA]</scope>
    <source>
        <strain evidence="1 2">DSM 14825</strain>
    </source>
</reference>
<dbReference type="EMBL" id="QLLR01000039">
    <property type="protein sequence ID" value="RAJ22364.1"/>
    <property type="molecule type" value="Genomic_DNA"/>
</dbReference>
<dbReference type="RefSeq" id="WP_111636135.1">
    <property type="nucleotide sequence ID" value="NZ_QLLR01000039.1"/>
</dbReference>
<keyword evidence="1" id="KW-0808">Transferase</keyword>
<dbReference type="AlphaFoldDB" id="A0A327S2T6"/>
<gene>
    <name evidence="1" type="ORF">LY11_04829</name>
</gene>
<dbReference type="Pfam" id="PF08843">
    <property type="entry name" value="AbiEii"/>
    <property type="match status" value="1"/>
</dbReference>